<protein>
    <submittedName>
        <fullName evidence="1">Uncharacterized protein</fullName>
    </submittedName>
</protein>
<reference evidence="2" key="1">
    <citation type="journal article" date="2023" name="Front. Plant Sci.">
        <title>Chromosomal-level genome assembly of Melastoma candidum provides insights into trichome evolution.</title>
        <authorList>
            <person name="Zhong Y."/>
            <person name="Wu W."/>
            <person name="Sun C."/>
            <person name="Zou P."/>
            <person name="Liu Y."/>
            <person name="Dai S."/>
            <person name="Zhou R."/>
        </authorList>
    </citation>
    <scope>NUCLEOTIDE SEQUENCE [LARGE SCALE GENOMIC DNA]</scope>
</reference>
<gene>
    <name evidence="1" type="ORF">MLD38_024088</name>
</gene>
<organism evidence="1 2">
    <name type="scientific">Melastoma candidum</name>
    <dbReference type="NCBI Taxonomy" id="119954"/>
    <lineage>
        <taxon>Eukaryota</taxon>
        <taxon>Viridiplantae</taxon>
        <taxon>Streptophyta</taxon>
        <taxon>Embryophyta</taxon>
        <taxon>Tracheophyta</taxon>
        <taxon>Spermatophyta</taxon>
        <taxon>Magnoliopsida</taxon>
        <taxon>eudicotyledons</taxon>
        <taxon>Gunneridae</taxon>
        <taxon>Pentapetalae</taxon>
        <taxon>rosids</taxon>
        <taxon>malvids</taxon>
        <taxon>Myrtales</taxon>
        <taxon>Melastomataceae</taxon>
        <taxon>Melastomatoideae</taxon>
        <taxon>Melastomateae</taxon>
        <taxon>Melastoma</taxon>
    </lineage>
</organism>
<dbReference type="EMBL" id="CM042886">
    <property type="protein sequence ID" value="KAI4339116.1"/>
    <property type="molecule type" value="Genomic_DNA"/>
</dbReference>
<evidence type="ECO:0000313" key="1">
    <source>
        <dbReference type="EMBL" id="KAI4339116.1"/>
    </source>
</evidence>
<sequence>MSPAAKSKSKAKSSSRSAKEQKSASKVSAPTNGRTGISSSACNPVSSTFHVLEVSSPASSPPSQSNCQFQTMDDTDDHSSSPHGTLSEYDSVSNNGSCSGESEDSKDKVAGPNPKREILPSVDNDKRGKIRLKNEKKHQRQKERRAQELHERCCGYLMSRKLEALSRQLVTMGFSSERATLALILNEGRLEDSISWLFDASEEAILKNSKLGSKGSLKINISNELAQISELEIKYKCSKQEVERAIVASEGDLGKAEETLRSQKHDLQPLAPELVAIPASQRLVRVQDKSTPSSAGSQARSERDHDYLRAVPTRQSGLEHGMSNLRLQPSQVNQHIEVGKKRWPAVGLNSSPSPTIAMRSQVSPVPTRRETLHGGAEDKTLLQPAAREQPLMMQHHSHASVPRTNMVSTVSTSFAGSLWFYPSEGPGMEMLRPNMKLLHAAQRLATVGQDNRSSEQIYHHPATYRESPTIASPFDSLAELGSTWTPMGRVPSPTITSIPPQGSWSKFGQSSSSYMQNSSHSLGTFSNWMPSASLSSPSVVRDDDSGLRLGVAANRMQLSGMSWAKEWTSPFAGKDIFLPRQFVTSPSP</sequence>
<accession>A0ACB9NSY5</accession>
<name>A0ACB9NSY5_9MYRT</name>
<evidence type="ECO:0000313" key="2">
    <source>
        <dbReference type="Proteomes" id="UP001057402"/>
    </source>
</evidence>
<keyword evidence="2" id="KW-1185">Reference proteome</keyword>
<dbReference type="Proteomes" id="UP001057402">
    <property type="component" value="Chromosome 7"/>
</dbReference>
<comment type="caution">
    <text evidence="1">The sequence shown here is derived from an EMBL/GenBank/DDBJ whole genome shotgun (WGS) entry which is preliminary data.</text>
</comment>
<proteinExistence type="predicted"/>